<dbReference type="Proteomes" id="UP000054007">
    <property type="component" value="Unassembled WGS sequence"/>
</dbReference>
<feature type="transmembrane region" description="Helical" evidence="2">
    <location>
        <begin position="53"/>
        <end position="74"/>
    </location>
</feature>
<proteinExistence type="predicted"/>
<keyword evidence="2" id="KW-1133">Transmembrane helix</keyword>
<name>A0A0D7BJL6_9AGAR</name>
<sequence>MPRGLVYVFLFSYKPPRRSLVFLCPTPTSTNMSDSDNESSSSSNSHLGRSWEIAVITVTIVVILGVVATTIFSVRRRQRRKLAAQLQHDLERANGVSGTREKSRSRSRSKHQSPVRKVRFLLQTHNLLPRPVTDAAASPLLCITPPTLAVTPESTVIPTEIPGTSPSRRGITGNLAEVVAISFRLYTSLRRRALWLSVEPNVCTPSHGSHADAQCAPSLAGLGLLGCSSPPSKFIPAQMSSRERRVSRHRRTSTGGRLVRLSYCFSY</sequence>
<accession>A0A0D7BJL6</accession>
<reference evidence="3 4" key="1">
    <citation type="journal article" date="2015" name="Fungal Genet. Biol.">
        <title>Evolution of novel wood decay mechanisms in Agaricales revealed by the genome sequences of Fistulina hepatica and Cylindrobasidium torrendii.</title>
        <authorList>
            <person name="Floudas D."/>
            <person name="Held B.W."/>
            <person name="Riley R."/>
            <person name="Nagy L.G."/>
            <person name="Koehler G."/>
            <person name="Ransdell A.S."/>
            <person name="Younus H."/>
            <person name="Chow J."/>
            <person name="Chiniquy J."/>
            <person name="Lipzen A."/>
            <person name="Tritt A."/>
            <person name="Sun H."/>
            <person name="Haridas S."/>
            <person name="LaButti K."/>
            <person name="Ohm R.A."/>
            <person name="Kues U."/>
            <person name="Blanchette R.A."/>
            <person name="Grigoriev I.V."/>
            <person name="Minto R.E."/>
            <person name="Hibbett D.S."/>
        </authorList>
    </citation>
    <scope>NUCLEOTIDE SEQUENCE [LARGE SCALE GENOMIC DNA]</scope>
    <source>
        <strain evidence="3 4">FP15055 ss-10</strain>
    </source>
</reference>
<keyword evidence="2" id="KW-0472">Membrane</keyword>
<feature type="compositionally biased region" description="Basic residues" evidence="1">
    <location>
        <begin position="105"/>
        <end position="115"/>
    </location>
</feature>
<dbReference type="AlphaFoldDB" id="A0A0D7BJL6"/>
<evidence type="ECO:0000256" key="1">
    <source>
        <dbReference type="SAM" id="MobiDB-lite"/>
    </source>
</evidence>
<feature type="region of interest" description="Disordered" evidence="1">
    <location>
        <begin position="93"/>
        <end position="115"/>
    </location>
</feature>
<gene>
    <name evidence="3" type="ORF">CYLTODRAFT_442004</name>
</gene>
<protein>
    <submittedName>
        <fullName evidence="3">Uncharacterized protein</fullName>
    </submittedName>
</protein>
<dbReference type="EMBL" id="KN880468">
    <property type="protein sequence ID" value="KIY70435.1"/>
    <property type="molecule type" value="Genomic_DNA"/>
</dbReference>
<keyword evidence="2" id="KW-0812">Transmembrane</keyword>
<evidence type="ECO:0000313" key="3">
    <source>
        <dbReference type="EMBL" id="KIY70435.1"/>
    </source>
</evidence>
<evidence type="ECO:0000256" key="2">
    <source>
        <dbReference type="SAM" id="Phobius"/>
    </source>
</evidence>
<keyword evidence="4" id="KW-1185">Reference proteome</keyword>
<evidence type="ECO:0000313" key="4">
    <source>
        <dbReference type="Proteomes" id="UP000054007"/>
    </source>
</evidence>
<organism evidence="3 4">
    <name type="scientific">Cylindrobasidium torrendii FP15055 ss-10</name>
    <dbReference type="NCBI Taxonomy" id="1314674"/>
    <lineage>
        <taxon>Eukaryota</taxon>
        <taxon>Fungi</taxon>
        <taxon>Dikarya</taxon>
        <taxon>Basidiomycota</taxon>
        <taxon>Agaricomycotina</taxon>
        <taxon>Agaricomycetes</taxon>
        <taxon>Agaricomycetidae</taxon>
        <taxon>Agaricales</taxon>
        <taxon>Marasmiineae</taxon>
        <taxon>Physalacriaceae</taxon>
        <taxon>Cylindrobasidium</taxon>
    </lineage>
</organism>